<dbReference type="EMBL" id="BNCD01000037">
    <property type="protein sequence ID" value="GHH88489.1"/>
    <property type="molecule type" value="Genomic_DNA"/>
</dbReference>
<name>A0A919GPL9_9ACTN</name>
<sequence length="112" mass="11914">MELRTDQVWAIPKRWQGDTARQLLVPAGTLEVADSPEGRLVHSVFGRWRTTADGTDDLTALIPDGPDGVTGWSGRRSPRTPGPAPSSPTGCGWRPAGQPWLRSASTGRSGPG</sequence>
<dbReference type="Proteomes" id="UP000603708">
    <property type="component" value="Unassembled WGS sequence"/>
</dbReference>
<comment type="caution">
    <text evidence="2">The sequence shown here is derived from an EMBL/GenBank/DDBJ whole genome shotgun (WGS) entry which is preliminary data.</text>
</comment>
<evidence type="ECO:0000313" key="3">
    <source>
        <dbReference type="Proteomes" id="UP000603708"/>
    </source>
</evidence>
<organism evidence="2 3">
    <name type="scientific">Streptomyces sulfonofaciens</name>
    <dbReference type="NCBI Taxonomy" id="68272"/>
    <lineage>
        <taxon>Bacteria</taxon>
        <taxon>Bacillati</taxon>
        <taxon>Actinomycetota</taxon>
        <taxon>Actinomycetes</taxon>
        <taxon>Kitasatosporales</taxon>
        <taxon>Streptomycetaceae</taxon>
        <taxon>Streptomyces</taxon>
    </lineage>
</organism>
<evidence type="ECO:0000256" key="1">
    <source>
        <dbReference type="SAM" id="MobiDB-lite"/>
    </source>
</evidence>
<gene>
    <name evidence="2" type="ORF">GCM10018793_68340</name>
</gene>
<protein>
    <submittedName>
        <fullName evidence="2">Uncharacterized protein</fullName>
    </submittedName>
</protein>
<reference evidence="2" key="2">
    <citation type="submission" date="2020-09" db="EMBL/GenBank/DDBJ databases">
        <authorList>
            <person name="Sun Q."/>
            <person name="Ohkuma M."/>
        </authorList>
    </citation>
    <scope>NUCLEOTIDE SEQUENCE</scope>
    <source>
        <strain evidence="2">JCM 5069</strain>
    </source>
</reference>
<proteinExistence type="predicted"/>
<dbReference type="AlphaFoldDB" id="A0A919GPL9"/>
<feature type="region of interest" description="Disordered" evidence="1">
    <location>
        <begin position="56"/>
        <end position="112"/>
    </location>
</feature>
<evidence type="ECO:0000313" key="2">
    <source>
        <dbReference type="EMBL" id="GHH88489.1"/>
    </source>
</evidence>
<keyword evidence="3" id="KW-1185">Reference proteome</keyword>
<feature type="compositionally biased region" description="Polar residues" evidence="1">
    <location>
        <begin position="103"/>
        <end position="112"/>
    </location>
</feature>
<reference evidence="2" key="1">
    <citation type="journal article" date="2014" name="Int. J. Syst. Evol. Microbiol.">
        <title>Complete genome sequence of Corynebacterium casei LMG S-19264T (=DSM 44701T), isolated from a smear-ripened cheese.</title>
        <authorList>
            <consortium name="US DOE Joint Genome Institute (JGI-PGF)"/>
            <person name="Walter F."/>
            <person name="Albersmeier A."/>
            <person name="Kalinowski J."/>
            <person name="Ruckert C."/>
        </authorList>
    </citation>
    <scope>NUCLEOTIDE SEQUENCE</scope>
    <source>
        <strain evidence="2">JCM 5069</strain>
    </source>
</reference>
<accession>A0A919GPL9</accession>